<dbReference type="Pfam" id="PF16984">
    <property type="entry name" value="Grp7_allergen"/>
    <property type="match status" value="1"/>
</dbReference>
<dbReference type="Gene3D" id="3.15.10.50">
    <property type="match status" value="1"/>
</dbReference>
<proteinExistence type="evidence at transcript level"/>
<protein>
    <submittedName>
        <fullName evidence="1">Uncharacterized protein</fullName>
    </submittedName>
</protein>
<organism evidence="1">
    <name type="scientific">Scytodes thoracica</name>
    <name type="common">Spitting spider</name>
    <name type="synonym">Aranea thoracica</name>
    <dbReference type="NCBI Taxonomy" id="1112478"/>
    <lineage>
        <taxon>Eukaryota</taxon>
        <taxon>Metazoa</taxon>
        <taxon>Ecdysozoa</taxon>
        <taxon>Arthropoda</taxon>
        <taxon>Chelicerata</taxon>
        <taxon>Arachnida</taxon>
        <taxon>Araneae</taxon>
        <taxon>Araneomorphae</taxon>
        <taxon>Haplogynae</taxon>
        <taxon>Scytodoidea</taxon>
        <taxon>Scytodidae</taxon>
        <taxon>Scytodes</taxon>
    </lineage>
</organism>
<dbReference type="AlphaFoldDB" id="A0A0A0VA21"/>
<name>A0A0A0VA21_SCYTH</name>
<dbReference type="InterPro" id="IPR020234">
    <property type="entry name" value="Mite_allergen_group-7"/>
</dbReference>
<dbReference type="EMBL" id="KF860699">
    <property type="protein sequence ID" value="AIW62611.1"/>
    <property type="molecule type" value="mRNA"/>
</dbReference>
<reference evidence="1" key="2">
    <citation type="journal article" date="2014" name="J. Proteome Res.">
        <title>Spit and venom from scytodes spiders: a diverse and distinct cocktail.</title>
        <authorList>
            <person name="Zobel-Thropp P.A."/>
            <person name="Correa S.M."/>
            <person name="Garb J.E."/>
            <person name="Binford G.J."/>
        </authorList>
    </citation>
    <scope>NUCLEOTIDE SEQUENCE</scope>
    <source>
        <tissue evidence="1">Venom gland</tissue>
    </source>
</reference>
<evidence type="ECO:0000313" key="1">
    <source>
        <dbReference type="EMBL" id="AIW62611.1"/>
    </source>
</evidence>
<reference evidence="1" key="1">
    <citation type="submission" date="2013-11" db="EMBL/GenBank/DDBJ databases">
        <authorList>
            <person name="Thropp P.A."/>
            <person name="Correa S.M."/>
            <person name="Garb J.E."/>
            <person name="Binford G.J."/>
        </authorList>
    </citation>
    <scope>NUCLEOTIDE SEQUENCE</scope>
    <source>
        <tissue evidence="1">Venom gland</tissue>
    </source>
</reference>
<accession>A0A0A0VA21</accession>
<dbReference type="InterPro" id="IPR038602">
    <property type="entry name" value="Mite_allergen_7_sf"/>
</dbReference>
<sequence>MRLPPRSTFVELSEGRVWGMQTLHRSGPVQVTCLDNDTVVITGKLATDELKARYTWEKEIRKKREGYILVKTSDFEADVQLIIHKGQEHPKLETFKIQRFKDISVEMTGLGFLTWALGEITTMMSGMFQWAIARAVQGPLREALERELYEITLS</sequence>